<gene>
    <name evidence="1" type="ORF">GCM10025867_39860</name>
</gene>
<dbReference type="Proteomes" id="UP001321486">
    <property type="component" value="Chromosome"/>
</dbReference>
<organism evidence="1 2">
    <name type="scientific">Frondihabitans sucicola</name>
    <dbReference type="NCBI Taxonomy" id="1268041"/>
    <lineage>
        <taxon>Bacteria</taxon>
        <taxon>Bacillati</taxon>
        <taxon>Actinomycetota</taxon>
        <taxon>Actinomycetes</taxon>
        <taxon>Micrococcales</taxon>
        <taxon>Microbacteriaceae</taxon>
        <taxon>Frondihabitans</taxon>
    </lineage>
</organism>
<evidence type="ECO:0008006" key="3">
    <source>
        <dbReference type="Google" id="ProtNLM"/>
    </source>
</evidence>
<evidence type="ECO:0000313" key="1">
    <source>
        <dbReference type="EMBL" id="BDZ51745.1"/>
    </source>
</evidence>
<sequence length="97" mass="10704">MGALLDWPTREPGRPYRWVLSLDDDRPAVSCLEHRGQTTDRLGVCAYCVSAWRADLLADPYEWTVCVSCGFPLHPVVEAEGRDTCPTCDLTLAPPAA</sequence>
<protein>
    <recommendedName>
        <fullName evidence="3">Zinc ribbon domain-containing protein</fullName>
    </recommendedName>
</protein>
<evidence type="ECO:0000313" key="2">
    <source>
        <dbReference type="Proteomes" id="UP001321486"/>
    </source>
</evidence>
<dbReference type="EMBL" id="AP027732">
    <property type="protein sequence ID" value="BDZ51745.1"/>
    <property type="molecule type" value="Genomic_DNA"/>
</dbReference>
<name>A0ABM8GTS0_9MICO</name>
<accession>A0ABM8GTS0</accession>
<keyword evidence="2" id="KW-1185">Reference proteome</keyword>
<reference evidence="2" key="1">
    <citation type="journal article" date="2019" name="Int. J. Syst. Evol. Microbiol.">
        <title>The Global Catalogue of Microorganisms (GCM) 10K type strain sequencing project: providing services to taxonomists for standard genome sequencing and annotation.</title>
        <authorList>
            <consortium name="The Broad Institute Genomics Platform"/>
            <consortium name="The Broad Institute Genome Sequencing Center for Infectious Disease"/>
            <person name="Wu L."/>
            <person name="Ma J."/>
        </authorList>
    </citation>
    <scope>NUCLEOTIDE SEQUENCE [LARGE SCALE GENOMIC DNA]</scope>
    <source>
        <strain evidence="2">NBRC 108728</strain>
    </source>
</reference>
<proteinExistence type="predicted"/>